<dbReference type="InterPro" id="IPR043720">
    <property type="entry name" value="DUF5661"/>
</dbReference>
<dbReference type="Proteomes" id="UP001224087">
    <property type="component" value="Segment"/>
</dbReference>
<proteinExistence type="predicted"/>
<dbReference type="Pfam" id="PF18905">
    <property type="entry name" value="DUF5661"/>
    <property type="match status" value="1"/>
</dbReference>
<organism evidence="1 2">
    <name type="scientific">Cedratvirus kamchatka</name>
    <dbReference type="NCBI Taxonomy" id="2716914"/>
    <lineage>
        <taxon>Viruses</taxon>
        <taxon>Pithoviruses</taxon>
        <taxon>Orthocedratvirinae</taxon>
        <taxon>Alphacedratvirus</taxon>
        <taxon>Alphacedratvirus rossiense</taxon>
    </lineage>
</organism>
<accession>A0A6G8MWV9</accession>
<name>A0A6G8MWV9_9VIRU</name>
<sequence>MSCGPKPTATLSQARELAYKLGINLEFISLQEWRKAIETELEHWETVRCSLLSASMIARDHIEEFPNYYEELEKMEDRLRKQWN</sequence>
<keyword evidence="2" id="KW-1185">Reference proteome</keyword>
<reference evidence="1" key="1">
    <citation type="submission" date="2019-12" db="EMBL/GenBank/DDBJ databases">
        <title>The DNA Methylation Landscape of Giant Viruses.</title>
        <authorList>
            <person name="Jeudy S."/>
            <person name="Rigou S."/>
            <person name="Alempic J.-M."/>
            <person name="Claverie J.-M."/>
            <person name="Abergel C."/>
            <person name="Legendre M."/>
        </authorList>
    </citation>
    <scope>NUCLEOTIDE SEQUENCE</scope>
    <source>
        <strain evidence="1">P4</strain>
    </source>
</reference>
<evidence type="ECO:0000313" key="2">
    <source>
        <dbReference type="Proteomes" id="UP001224087"/>
    </source>
</evidence>
<dbReference type="EMBL" id="MN873693">
    <property type="protein sequence ID" value="QIN54132.1"/>
    <property type="molecule type" value="Genomic_DNA"/>
</dbReference>
<evidence type="ECO:0000313" key="1">
    <source>
        <dbReference type="EMBL" id="QIN54132.1"/>
    </source>
</evidence>
<protein>
    <submittedName>
        <fullName evidence="1">Uncharacterized protein</fullName>
    </submittedName>
</protein>
<gene>
    <name evidence="1" type="primary">ck7</name>
</gene>